<evidence type="ECO:0000313" key="5">
    <source>
        <dbReference type="EMBL" id="KAH9306538.1"/>
    </source>
</evidence>
<feature type="region of interest" description="Disordered" evidence="2">
    <location>
        <begin position="100"/>
        <end position="132"/>
    </location>
</feature>
<dbReference type="AlphaFoldDB" id="A0AA38FND3"/>
<evidence type="ECO:0000256" key="2">
    <source>
        <dbReference type="SAM" id="MobiDB-lite"/>
    </source>
</evidence>
<dbReference type="PANTHER" id="PTHR12689">
    <property type="entry name" value="A1 CISTRON SPLICING FACTOR AAR2-RELATED"/>
    <property type="match status" value="1"/>
</dbReference>
<comment type="similarity">
    <text evidence="1">Belongs to the AAR2 family.</text>
</comment>
<dbReference type="InterPro" id="IPR038514">
    <property type="entry name" value="AAR2_C_sf"/>
</dbReference>
<dbReference type="Gene3D" id="1.25.40.550">
    <property type="entry name" value="Aar2, C-terminal domain-like"/>
    <property type="match status" value="1"/>
</dbReference>
<name>A0AA38FND3_TAXCH</name>
<dbReference type="InterPro" id="IPR038516">
    <property type="entry name" value="AAR2_N_sf"/>
</dbReference>
<feature type="domain" description="AAR2 C-terminal" evidence="3">
    <location>
        <begin position="388"/>
        <end position="558"/>
    </location>
</feature>
<evidence type="ECO:0000259" key="4">
    <source>
        <dbReference type="Pfam" id="PF20981"/>
    </source>
</evidence>
<reference evidence="5 6" key="1">
    <citation type="journal article" date="2021" name="Nat. Plants">
        <title>The Taxus genome provides insights into paclitaxel biosynthesis.</title>
        <authorList>
            <person name="Xiong X."/>
            <person name="Gou J."/>
            <person name="Liao Q."/>
            <person name="Li Y."/>
            <person name="Zhou Q."/>
            <person name="Bi G."/>
            <person name="Li C."/>
            <person name="Du R."/>
            <person name="Wang X."/>
            <person name="Sun T."/>
            <person name="Guo L."/>
            <person name="Liang H."/>
            <person name="Lu P."/>
            <person name="Wu Y."/>
            <person name="Zhang Z."/>
            <person name="Ro D.K."/>
            <person name="Shang Y."/>
            <person name="Huang S."/>
            <person name="Yan J."/>
        </authorList>
    </citation>
    <scope>NUCLEOTIDE SEQUENCE [LARGE SCALE GENOMIC DNA]</scope>
    <source>
        <strain evidence="5">Ta-2019</strain>
    </source>
</reference>
<dbReference type="PANTHER" id="PTHR12689:SF4">
    <property type="entry name" value="PROTEIN AAR2 HOMOLOG"/>
    <property type="match status" value="1"/>
</dbReference>
<dbReference type="Gene3D" id="2.60.34.20">
    <property type="match status" value="1"/>
</dbReference>
<comment type="caution">
    <text evidence="5">The sequence shown here is derived from an EMBL/GenBank/DDBJ whole genome shotgun (WGS) entry which is preliminary data.</text>
</comment>
<dbReference type="CDD" id="cd13777">
    <property type="entry name" value="Aar2_N"/>
    <property type="match status" value="1"/>
</dbReference>
<dbReference type="EMBL" id="JAHRHJ020000008">
    <property type="protein sequence ID" value="KAH9306538.1"/>
    <property type="molecule type" value="Genomic_DNA"/>
</dbReference>
<dbReference type="CDD" id="cd13778">
    <property type="entry name" value="Aar2_C"/>
    <property type="match status" value="1"/>
</dbReference>
<dbReference type="InterPro" id="IPR033647">
    <property type="entry name" value="Aar2_N"/>
</dbReference>
<gene>
    <name evidence="5" type="ORF">KI387_010942</name>
</gene>
<dbReference type="FunFam" id="2.60.34.20:FF:000001">
    <property type="entry name" value="protein AAR2 homolog"/>
    <property type="match status" value="1"/>
</dbReference>
<dbReference type="Pfam" id="PF05282">
    <property type="entry name" value="AAR2"/>
    <property type="match status" value="1"/>
</dbReference>
<keyword evidence="6" id="KW-1185">Reference proteome</keyword>
<dbReference type="Proteomes" id="UP000824469">
    <property type="component" value="Unassembled WGS sequence"/>
</dbReference>
<proteinExistence type="inferred from homology"/>
<dbReference type="GO" id="GO:0000244">
    <property type="term" value="P:spliceosomal tri-snRNP complex assembly"/>
    <property type="evidence" value="ECO:0007669"/>
    <property type="project" value="TreeGrafter"/>
</dbReference>
<feature type="non-terminal residue" evidence="5">
    <location>
        <position position="569"/>
    </location>
</feature>
<evidence type="ECO:0000256" key="1">
    <source>
        <dbReference type="ARBA" id="ARBA00006281"/>
    </source>
</evidence>
<evidence type="ECO:0000259" key="3">
    <source>
        <dbReference type="Pfam" id="PF05282"/>
    </source>
</evidence>
<dbReference type="OMA" id="VWQSGGL"/>
<sequence length="569" mass="65684">MDVAQNLHAQTKHIKESQMDGKHIQVFEDLKLSTDKYVLHSDFYALDMDGMDIVLRYPWLETLGTININVQKKFMKLWYKRKKITLQDITLSKEKSNVKLDHEDEFEDGEEGNKDELEGDDEEHDEKVKNSFSTQEKIEIANKLEEEKKVEEKIDKVEHTKTSQTFPRIGKMESMHNKEQQSPYKIEMDPDKALELVKHGASLLLLNIPPSTHFGIDTQMFTVGPNFKGMKMIPPGPHFVYYSAVSRYGNESSPVIGFFIFASSSEVIVKQWDPHEERLVKFADSSEEERFAHGVKNLEFDRYLAAYDIHHYQDWKQITSCITKNVIERIEPVGGEITIISESELIAKGPQTAAERRLMEQLPNAGECHGQKAAVSGKHKSARQRCFYTPIPISVRHKGMTAEELTAANLEKTQLLEMLLEQKYGGCEDLLLGEFQFSFIAFLMGQSLEAFGQWKAILCLLLSCEEAPLRTRTQFFFKFLEVVYFQLKQGFQTSSSEHEQGNFPFVDDSWFSEDNFLQLMCKEFFSIIREAQPVDGELLFQAKRLKKMLEGRLGWCFDNVAYNYGENDE</sequence>
<dbReference type="InterPro" id="IPR033648">
    <property type="entry name" value="AAR2_C"/>
</dbReference>
<evidence type="ECO:0008006" key="7">
    <source>
        <dbReference type="Google" id="ProtNLM"/>
    </source>
</evidence>
<dbReference type="InterPro" id="IPR007946">
    <property type="entry name" value="AAR2"/>
</dbReference>
<dbReference type="FunFam" id="1.25.40.550:FF:000002">
    <property type="entry name" value="AAR2 protein family"/>
    <property type="match status" value="1"/>
</dbReference>
<accession>A0AA38FND3</accession>
<protein>
    <recommendedName>
        <fullName evidence="7">Protein AAR2 homolog</fullName>
    </recommendedName>
</protein>
<dbReference type="Pfam" id="PF20981">
    <property type="entry name" value="AAR2_1st"/>
    <property type="match status" value="1"/>
</dbReference>
<evidence type="ECO:0000313" key="6">
    <source>
        <dbReference type="Proteomes" id="UP000824469"/>
    </source>
</evidence>
<feature type="domain" description="AAR2 N-terminal" evidence="4">
    <location>
        <begin position="200"/>
        <end position="332"/>
    </location>
</feature>
<organism evidence="5 6">
    <name type="scientific">Taxus chinensis</name>
    <name type="common">Chinese yew</name>
    <name type="synonym">Taxus wallichiana var. chinensis</name>
    <dbReference type="NCBI Taxonomy" id="29808"/>
    <lineage>
        <taxon>Eukaryota</taxon>
        <taxon>Viridiplantae</taxon>
        <taxon>Streptophyta</taxon>
        <taxon>Embryophyta</taxon>
        <taxon>Tracheophyta</taxon>
        <taxon>Spermatophyta</taxon>
        <taxon>Pinopsida</taxon>
        <taxon>Pinidae</taxon>
        <taxon>Conifers II</taxon>
        <taxon>Cupressales</taxon>
        <taxon>Taxaceae</taxon>
        <taxon>Taxus</taxon>
    </lineage>
</organism>